<gene>
    <name evidence="2" type="ORF">I4I81_01160</name>
</gene>
<name>A0ABS6ULR7_9PSEU</name>
<evidence type="ECO:0008006" key="4">
    <source>
        <dbReference type="Google" id="ProtNLM"/>
    </source>
</evidence>
<feature type="region of interest" description="Disordered" evidence="1">
    <location>
        <begin position="166"/>
        <end position="188"/>
    </location>
</feature>
<reference evidence="2 3" key="1">
    <citation type="submission" date="2020-11" db="EMBL/GenBank/DDBJ databases">
        <title>Pseudonocardia abyssalis sp. nov. and Pseudonocardia oceani sp. nov., description and phylogenomic analysis of two novel actinomycetes isolated from the deep Southern Ocean.</title>
        <authorList>
            <person name="Parra J."/>
        </authorList>
    </citation>
    <scope>NUCLEOTIDE SEQUENCE [LARGE SCALE GENOMIC DNA]</scope>
    <source>
        <strain evidence="2 3">KRD-168</strain>
    </source>
</reference>
<evidence type="ECO:0000313" key="2">
    <source>
        <dbReference type="EMBL" id="MBW0132866.1"/>
    </source>
</evidence>
<dbReference type="EMBL" id="JADQDK010000001">
    <property type="protein sequence ID" value="MBW0132866.1"/>
    <property type="molecule type" value="Genomic_DNA"/>
</dbReference>
<keyword evidence="3" id="KW-1185">Reference proteome</keyword>
<accession>A0ABS6ULR7</accession>
<evidence type="ECO:0000256" key="1">
    <source>
        <dbReference type="SAM" id="MobiDB-lite"/>
    </source>
</evidence>
<proteinExistence type="predicted"/>
<dbReference type="PROSITE" id="PS51257">
    <property type="entry name" value="PROKAR_LIPOPROTEIN"/>
    <property type="match status" value="1"/>
</dbReference>
<comment type="caution">
    <text evidence="2">The sequence shown here is derived from an EMBL/GenBank/DDBJ whole genome shotgun (WGS) entry which is preliminary data.</text>
</comment>
<dbReference type="Proteomes" id="UP000694287">
    <property type="component" value="Unassembled WGS sequence"/>
</dbReference>
<protein>
    <recommendedName>
        <fullName evidence="4">Lipoprotein</fullName>
    </recommendedName>
</protein>
<evidence type="ECO:0000313" key="3">
    <source>
        <dbReference type="Proteomes" id="UP000694287"/>
    </source>
</evidence>
<organism evidence="2 3">
    <name type="scientific">Pseudonocardia abyssalis</name>
    <dbReference type="NCBI Taxonomy" id="2792008"/>
    <lineage>
        <taxon>Bacteria</taxon>
        <taxon>Bacillati</taxon>
        <taxon>Actinomycetota</taxon>
        <taxon>Actinomycetes</taxon>
        <taxon>Pseudonocardiales</taxon>
        <taxon>Pseudonocardiaceae</taxon>
        <taxon>Pseudonocardia</taxon>
    </lineage>
</organism>
<dbReference type="RefSeq" id="WP_218615730.1">
    <property type="nucleotide sequence ID" value="NZ_JADQDK010000001.1"/>
</dbReference>
<sequence>MGERSTPTGGRARHGWVAALVVLLAGCTVSPPPPALAPQVSEPAYAVTVLDGDPAALATDTSTTLFASSPLAVLAAADDPAAQAEAGERATGLGVPLLLTGDPSAELDRLGATTVLPVGTGAEAWVAASGRVVTADDPDVTAPPARDVLVLTVDPTSPAAATARASGARVEAVTDPDPRIAPPPGLDPRPAHVVALGEGFGPAERLSARLDVAAGGSALPGGGQVLFPGHRMVALYGHPGVPALGVLGEQGIPESIARAQALAAEYQPVSDQPVVPAFELISTVADAGPGPDGDFSSEATVEFLRPWVDAAREAGVYVVLDLQPGRADFLTQARRYADLLTQPHVGLALDPEWRLGPDERPSQQIGAVGVEEINAVSTWLADLTRDDALPQKLLMVHQFRLSMIQGRERLDTSRDELAVLLHADGFGVPGEKLGTWAALHDGEPAGVDWGWKNFYDEDTPMFSPQQTLGVGPVPPVFVSFQ</sequence>